<evidence type="ECO:0000313" key="4">
    <source>
        <dbReference type="EMBL" id="CAE1161621.1"/>
    </source>
</evidence>
<reference evidence="4" key="1">
    <citation type="submission" date="2021-01" db="EMBL/GenBank/DDBJ databases">
        <authorList>
            <person name="Li R."/>
            <person name="Bekaert M."/>
        </authorList>
    </citation>
    <scope>NUCLEOTIDE SEQUENCE</scope>
    <source>
        <strain evidence="4">Farmed</strain>
    </source>
</reference>
<dbReference type="GO" id="GO:0004653">
    <property type="term" value="F:polypeptide N-acetylgalactosaminyltransferase activity"/>
    <property type="evidence" value="ECO:0007669"/>
    <property type="project" value="UniProtKB-EC"/>
</dbReference>
<keyword evidence="5" id="KW-1185">Reference proteome</keyword>
<dbReference type="GO" id="GO:0005794">
    <property type="term" value="C:Golgi apparatus"/>
    <property type="evidence" value="ECO:0007669"/>
    <property type="project" value="TreeGrafter"/>
</dbReference>
<keyword evidence="4" id="KW-0808">Transferase</keyword>
<dbReference type="SMART" id="SM00458">
    <property type="entry name" value="RICIN"/>
    <property type="match status" value="1"/>
</dbReference>
<evidence type="ECO:0000259" key="3">
    <source>
        <dbReference type="SMART" id="SM00458"/>
    </source>
</evidence>
<dbReference type="EMBL" id="CAHIKZ030000224">
    <property type="protein sequence ID" value="CAE1161621.1"/>
    <property type="molecule type" value="Genomic_DNA"/>
</dbReference>
<comment type="caution">
    <text evidence="4">The sequence shown here is derived from an EMBL/GenBank/DDBJ whole genome shotgun (WGS) entry which is preliminary data.</text>
</comment>
<dbReference type="SUPFAM" id="SSF50370">
    <property type="entry name" value="Ricin B-like lectins"/>
    <property type="match status" value="1"/>
</dbReference>
<dbReference type="InterPro" id="IPR029044">
    <property type="entry name" value="Nucleotide-diphossugar_trans"/>
</dbReference>
<dbReference type="Gene3D" id="3.90.550.10">
    <property type="entry name" value="Spore Coat Polysaccharide Biosynthesis Protein SpsA, Chain A"/>
    <property type="match status" value="1"/>
</dbReference>
<dbReference type="SUPFAM" id="SSF53448">
    <property type="entry name" value="Nucleotide-diphospho-sugar transferases"/>
    <property type="match status" value="1"/>
</dbReference>
<dbReference type="EC" id="2.4.1.41" evidence="4"/>
<dbReference type="PROSITE" id="PS50231">
    <property type="entry name" value="RICIN_B_LECTIN"/>
    <property type="match status" value="1"/>
</dbReference>
<name>A0A812AXM8_ACAPH</name>
<dbReference type="InterPro" id="IPR035992">
    <property type="entry name" value="Ricin_B-like_lectins"/>
</dbReference>
<keyword evidence="2" id="KW-1015">Disulfide bond</keyword>
<keyword evidence="1" id="KW-0430">Lectin</keyword>
<dbReference type="Proteomes" id="UP000597762">
    <property type="component" value="Unassembled WGS sequence"/>
</dbReference>
<evidence type="ECO:0000256" key="2">
    <source>
        <dbReference type="ARBA" id="ARBA00023157"/>
    </source>
</evidence>
<keyword evidence="4" id="KW-0328">Glycosyltransferase</keyword>
<dbReference type="GO" id="GO:0030246">
    <property type="term" value="F:carbohydrate binding"/>
    <property type="evidence" value="ECO:0007669"/>
    <property type="project" value="UniProtKB-KW"/>
</dbReference>
<dbReference type="AlphaFoldDB" id="A0A812AXM8"/>
<dbReference type="PANTHER" id="PTHR11675">
    <property type="entry name" value="N-ACETYLGALACTOSAMINYLTRANSFERASE"/>
    <property type="match status" value="1"/>
</dbReference>
<dbReference type="OrthoDB" id="429263at2759"/>
<dbReference type="PANTHER" id="PTHR11675:SF119">
    <property type="entry name" value="POLYPEPTIDE N-ACETYLGALACTOSAMINYLTRANSFERASE 2"/>
    <property type="match status" value="1"/>
</dbReference>
<accession>A0A812AXM8</accession>
<feature type="domain" description="Ricin B lectin" evidence="3">
    <location>
        <begin position="119"/>
        <end position="240"/>
    </location>
</feature>
<protein>
    <submittedName>
        <fullName evidence="4">GALNT</fullName>
        <ecNumber evidence="4">2.4.1.41</ecNumber>
    </submittedName>
</protein>
<evidence type="ECO:0000313" key="5">
    <source>
        <dbReference type="Proteomes" id="UP000597762"/>
    </source>
</evidence>
<organism evidence="4 5">
    <name type="scientific">Acanthosepion pharaonis</name>
    <name type="common">Pharaoh cuttlefish</name>
    <name type="synonym">Sepia pharaonis</name>
    <dbReference type="NCBI Taxonomy" id="158019"/>
    <lineage>
        <taxon>Eukaryota</taxon>
        <taxon>Metazoa</taxon>
        <taxon>Spiralia</taxon>
        <taxon>Lophotrochozoa</taxon>
        <taxon>Mollusca</taxon>
        <taxon>Cephalopoda</taxon>
        <taxon>Coleoidea</taxon>
        <taxon>Decapodiformes</taxon>
        <taxon>Sepiida</taxon>
        <taxon>Sepiina</taxon>
        <taxon>Sepiidae</taxon>
        <taxon>Acanthosepion</taxon>
    </lineage>
</organism>
<dbReference type="GO" id="GO:0006493">
    <property type="term" value="P:protein O-linked glycosylation"/>
    <property type="evidence" value="ECO:0007669"/>
    <property type="project" value="TreeGrafter"/>
</dbReference>
<dbReference type="Gene3D" id="2.80.10.50">
    <property type="match status" value="1"/>
</dbReference>
<proteinExistence type="predicted"/>
<evidence type="ECO:0000256" key="1">
    <source>
        <dbReference type="ARBA" id="ARBA00022734"/>
    </source>
</evidence>
<sequence length="244" mass="27868">MNIWGGENLEISFRVWLCHGSLEIIPCSRVGHVFRKHHPYTFPGGSGAVFARNTRRAAEVWMGKYKQFYYNAVPSSKYIAYGDISERLELKKRLHCKPFKWYLDNVYPELKIPGQQDPTPGMLKQGKMCMDTLAHTLGGSISIYFCHNTGGNQGWLYTESGHINHFGLCVTLPNNASSTELTLTVCSNANPFQRWNHVNKRSMLKHHMYNLCIDSKDYPNRGLIAMQCDPASRTQVWKYILTGS</sequence>
<dbReference type="CDD" id="cd23434">
    <property type="entry name" value="beta-trefoil_Ricin_GALNT2"/>
    <property type="match status" value="1"/>
</dbReference>
<dbReference type="Pfam" id="PF00652">
    <property type="entry name" value="Ricin_B_lectin"/>
    <property type="match status" value="1"/>
</dbReference>
<dbReference type="InterPro" id="IPR000772">
    <property type="entry name" value="Ricin_B_lectin"/>
</dbReference>
<gene>
    <name evidence="4" type="ORF">SPHA_6924</name>
</gene>